<dbReference type="PANTHER" id="PTHR31901:SF9">
    <property type="entry name" value="GH3 DOMAIN-CONTAINING PROTEIN"/>
    <property type="match status" value="1"/>
</dbReference>
<gene>
    <name evidence="3" type="ORF">QVH07_08960</name>
</gene>
<dbReference type="PANTHER" id="PTHR31901">
    <property type="entry name" value="GH3 DOMAIN-CONTAINING PROTEIN"/>
    <property type="match status" value="1"/>
</dbReference>
<dbReference type="Proteomes" id="UP001171916">
    <property type="component" value="Unassembled WGS sequence"/>
</dbReference>
<sequence>MEIINSFMAWLFKSRLKQIENFKSHPHEAQKEIFDELIEAGKKTKFGKSHDFKNIKSYQDFVDRVPIHDYESMKPYIDQTMAGEQRVIWNTDIEWFAKSSGTTSSRSKYIPVSTESLEECHYKGGKDLVSVYVKNNPDTKMFSGKNLAIGGSLEKNPLNPQGTAKAGDISAVIMQNLPIWAQIIRTPSLNVALMDEWEAKIEKLARDTMDENVITITGVPTWTIVLLQKILELKKADNILQVWPNLEVFFHGAVAFGPYRSVFEKLIPSSKMRYMETYNASEGFFGLQDQPDSDELLLMLDYGVFFEFIPMEDWEKEDPKVVSLKGVEVDKNYALLITTNGGLWRYKIGDTIKFTSTDPYRFRISGRTKHFINAFGEEVIVENAERAIQKAADQTSASISNFTAAPVYFDRDGSKGAHEWIVEFHSEPTNMEEFGSLLDKNLREINSDYDAKRYKDLALTKPIIHLAPAGIFDSWLAKRGKLGGQHKVPRLSNERNFLEEILEMIPEEASS</sequence>
<dbReference type="InterPro" id="IPR055378">
    <property type="entry name" value="GH3_C"/>
</dbReference>
<proteinExistence type="predicted"/>
<feature type="domain" description="GH3 C-terminal" evidence="2">
    <location>
        <begin position="382"/>
        <end position="496"/>
    </location>
</feature>
<protein>
    <submittedName>
        <fullName evidence="3">GH3 auxin-responsive promoter family protein</fullName>
    </submittedName>
</protein>
<dbReference type="Pfam" id="PF03321">
    <property type="entry name" value="GH3"/>
    <property type="match status" value="1"/>
</dbReference>
<evidence type="ECO:0000313" key="4">
    <source>
        <dbReference type="Proteomes" id="UP001171916"/>
    </source>
</evidence>
<reference evidence="3" key="1">
    <citation type="submission" date="2023-06" db="EMBL/GenBank/DDBJ databases">
        <title>Robiginitalea aurantiacus sp. nov. and Algoriphagus sediminis sp. nov., isolated from coastal sediment.</title>
        <authorList>
            <person name="Zhou Z.Y."/>
            <person name="An J."/>
            <person name="Jia Y.W."/>
            <person name="Du Z.J."/>
        </authorList>
    </citation>
    <scope>NUCLEOTIDE SEQUENCE</scope>
    <source>
        <strain evidence="3">C2-7</strain>
    </source>
</reference>
<dbReference type="EMBL" id="JAUEPH010000003">
    <property type="protein sequence ID" value="MDN3204278.1"/>
    <property type="molecule type" value="Genomic_DNA"/>
</dbReference>
<feature type="domain" description="GH3 middle" evidence="1">
    <location>
        <begin position="298"/>
        <end position="367"/>
    </location>
</feature>
<evidence type="ECO:0000259" key="1">
    <source>
        <dbReference type="Pfam" id="PF23571"/>
    </source>
</evidence>
<dbReference type="RefSeq" id="WP_289999829.1">
    <property type="nucleotide sequence ID" value="NZ_JAUEPH010000003.1"/>
</dbReference>
<name>A0ABT7YCM5_9BACT</name>
<evidence type="ECO:0000313" key="3">
    <source>
        <dbReference type="EMBL" id="MDN3204278.1"/>
    </source>
</evidence>
<organism evidence="3 4">
    <name type="scientific">Algoriphagus sediminis</name>
    <dbReference type="NCBI Taxonomy" id="3057113"/>
    <lineage>
        <taxon>Bacteria</taxon>
        <taxon>Pseudomonadati</taxon>
        <taxon>Bacteroidota</taxon>
        <taxon>Cytophagia</taxon>
        <taxon>Cytophagales</taxon>
        <taxon>Cyclobacteriaceae</taxon>
        <taxon>Algoriphagus</taxon>
    </lineage>
</organism>
<accession>A0ABT7YCM5</accession>
<evidence type="ECO:0000259" key="2">
    <source>
        <dbReference type="Pfam" id="PF23572"/>
    </source>
</evidence>
<dbReference type="InterPro" id="IPR004993">
    <property type="entry name" value="GH3"/>
</dbReference>
<comment type="caution">
    <text evidence="3">The sequence shown here is derived from an EMBL/GenBank/DDBJ whole genome shotgun (WGS) entry which is preliminary data.</text>
</comment>
<dbReference type="Pfam" id="PF23571">
    <property type="entry name" value="GH3_M"/>
    <property type="match status" value="1"/>
</dbReference>
<keyword evidence="4" id="KW-1185">Reference proteome</keyword>
<dbReference type="Pfam" id="PF23572">
    <property type="entry name" value="GH3_C"/>
    <property type="match status" value="1"/>
</dbReference>
<dbReference type="InterPro" id="IPR055377">
    <property type="entry name" value="GH3_M"/>
</dbReference>